<dbReference type="Proteomes" id="UP000237631">
    <property type="component" value="Unassembled WGS sequence"/>
</dbReference>
<dbReference type="GO" id="GO:0045454">
    <property type="term" value="P:cell redox homeostasis"/>
    <property type="evidence" value="ECO:0007669"/>
    <property type="project" value="TreeGrafter"/>
</dbReference>
<evidence type="ECO:0000256" key="4">
    <source>
        <dbReference type="ARBA" id="ARBA00023002"/>
    </source>
</evidence>
<evidence type="ECO:0000256" key="7">
    <source>
        <dbReference type="SAM" id="MobiDB-lite"/>
    </source>
</evidence>
<dbReference type="InterPro" id="IPR013766">
    <property type="entry name" value="Thioredoxin_domain"/>
</dbReference>
<reference evidence="10" key="1">
    <citation type="journal article" date="2017" name="bioRxiv">
        <title>Conservation of a gene cluster reveals novel cercosporin biosynthetic mechanisms and extends production to the genus Colletotrichum.</title>
        <authorList>
            <person name="de Jonge R."/>
            <person name="Ebert M.K."/>
            <person name="Huitt-Roehl C.R."/>
            <person name="Pal P."/>
            <person name="Suttle J.C."/>
            <person name="Spanner R.E."/>
            <person name="Neubauer J.D."/>
            <person name="Jurick W.M.II."/>
            <person name="Stott K.A."/>
            <person name="Secor G.A."/>
            <person name="Thomma B.P.H.J."/>
            <person name="Van de Peer Y."/>
            <person name="Townsend C.A."/>
            <person name="Bolton M.D."/>
        </authorList>
    </citation>
    <scope>NUCLEOTIDE SEQUENCE [LARGE SCALE GENOMIC DNA]</scope>
    <source>
        <strain evidence="10">CBS538.71</strain>
    </source>
</reference>
<feature type="domain" description="Thioredoxin" evidence="8">
    <location>
        <begin position="575"/>
        <end position="725"/>
    </location>
</feature>
<feature type="active site" description="Cysteine sulfenic acid (-SOH) intermediate" evidence="6">
    <location>
        <position position="617"/>
    </location>
</feature>
<dbReference type="SUPFAM" id="SSF52833">
    <property type="entry name" value="Thioredoxin-like"/>
    <property type="match status" value="1"/>
</dbReference>
<feature type="region of interest" description="Disordered" evidence="7">
    <location>
        <begin position="1"/>
        <end position="166"/>
    </location>
</feature>
<comment type="caution">
    <text evidence="9">The sequence shown here is derived from an EMBL/GenBank/DDBJ whole genome shotgun (WGS) entry which is preliminary data.</text>
</comment>
<keyword evidence="4" id="KW-0560">Oxidoreductase</keyword>
<keyword evidence="5" id="KW-0676">Redox-active center</keyword>
<gene>
    <name evidence="9" type="ORF">CBER1_01214</name>
</gene>
<feature type="region of interest" description="Disordered" evidence="7">
    <location>
        <begin position="363"/>
        <end position="389"/>
    </location>
</feature>
<evidence type="ECO:0000313" key="10">
    <source>
        <dbReference type="Proteomes" id="UP000237631"/>
    </source>
</evidence>
<evidence type="ECO:0000259" key="8">
    <source>
        <dbReference type="PROSITE" id="PS51352"/>
    </source>
</evidence>
<keyword evidence="2" id="KW-0575">Peroxidase</keyword>
<feature type="region of interest" description="Disordered" evidence="7">
    <location>
        <begin position="311"/>
        <end position="344"/>
    </location>
</feature>
<dbReference type="AlphaFoldDB" id="A0A2S6CIX3"/>
<dbReference type="CDD" id="cd03013">
    <property type="entry name" value="PRX5_like"/>
    <property type="match status" value="1"/>
</dbReference>
<feature type="compositionally biased region" description="Basic and acidic residues" evidence="7">
    <location>
        <begin position="314"/>
        <end position="325"/>
    </location>
</feature>
<dbReference type="PANTHER" id="PTHR10430:SF16">
    <property type="entry name" value="PEROXIREDOXIN-5, MITOCHONDRIAL"/>
    <property type="match status" value="1"/>
</dbReference>
<proteinExistence type="inferred from homology"/>
<dbReference type="GO" id="GO:0005777">
    <property type="term" value="C:peroxisome"/>
    <property type="evidence" value="ECO:0007669"/>
    <property type="project" value="TreeGrafter"/>
</dbReference>
<feature type="compositionally biased region" description="Basic residues" evidence="7">
    <location>
        <begin position="1"/>
        <end position="31"/>
    </location>
</feature>
<dbReference type="PROSITE" id="PS51352">
    <property type="entry name" value="THIOREDOXIN_2"/>
    <property type="match status" value="1"/>
</dbReference>
<evidence type="ECO:0000313" key="9">
    <source>
        <dbReference type="EMBL" id="PPJ59661.1"/>
    </source>
</evidence>
<keyword evidence="3" id="KW-0049">Antioxidant</keyword>
<dbReference type="GO" id="GO:0034599">
    <property type="term" value="P:cellular response to oxidative stress"/>
    <property type="evidence" value="ECO:0007669"/>
    <property type="project" value="InterPro"/>
</dbReference>
<comment type="similarity">
    <text evidence="1">Belongs to the peroxiredoxin family. Prx5 subfamily.</text>
</comment>
<accession>A0A2S6CIX3</accession>
<evidence type="ECO:0000256" key="3">
    <source>
        <dbReference type="ARBA" id="ARBA00022862"/>
    </source>
</evidence>
<dbReference type="Pfam" id="PF08534">
    <property type="entry name" value="Redoxin"/>
    <property type="match status" value="1"/>
</dbReference>
<feature type="region of interest" description="Disordered" evidence="7">
    <location>
        <begin position="179"/>
        <end position="249"/>
    </location>
</feature>
<dbReference type="STRING" id="357750.A0A2S6CIX3"/>
<dbReference type="Gene3D" id="3.40.30.10">
    <property type="entry name" value="Glutaredoxin"/>
    <property type="match status" value="1"/>
</dbReference>
<feature type="compositionally biased region" description="Polar residues" evidence="7">
    <location>
        <begin position="32"/>
        <end position="63"/>
    </location>
</feature>
<sequence length="725" mass="80133">MPVSKHVRIARAPRQKKFLPRRTSIHPRRPRVSSSTLYDQSTLTQIDFVQSTPQPSAKDSSNFSDEEASDYDNNFDMPPKKRRRVYGKTLEQTTVTQNWRDFVRPDSTEPADLHNVSSPESDDKRGEMPQQERKSSTTMEPGTNMHQSERKHSPSVNHVSRGKTPSQATFDHARHLLSIASSPQSRQDLLFGSSDKSDDEAPSTRPTTASSAASLKTPQRPRRTEIPSSQTPSSIHLSRSGKNSTYQDRLSPLRERSINLPAPKQLEQAPHLLDDSLEGHELEQTTRHYETEEDFGGGVWTARHIFTPRKHRRAEGLPSEKRATQEYENGIDDSGDSESDHALDGTIDERTCDTLPEGLQHASARFSRRSTLVQESQDGHHLEDEDTAEWRLGNSNVDGADIMTGAYDPMFQQTFDPITAALERDAGRFYQADTQSSAQMHHLRASQISTVMPTQYSRPGSSHETTLGESEQPGTTAVVYTLVSSPFPLPPCDESLKRLRREETQGTDLCGPAGDAEDASFSGAASDSCADISDIISYAFAKRRQIPTQYQIRLGTNNWFVLQIYNIACLIARQLNPIIPDPDPTACGLPQSFDASSNFAGKKVVLVSVPGAFTPGCQAFHLPPFLQKIDQLQAKGIDLVVVIASNDAFVMSAWGKVNGATKDSKVLFMSDTKTFFSKNFGWSAGERNGRWVMVIEKDGTISVADAESKPGKVTVSGADAVLSKL</sequence>
<feature type="compositionally biased region" description="Polar residues" evidence="7">
    <location>
        <begin position="90"/>
        <end position="99"/>
    </location>
</feature>
<evidence type="ECO:0000256" key="2">
    <source>
        <dbReference type="ARBA" id="ARBA00022559"/>
    </source>
</evidence>
<feature type="compositionally biased region" description="Polar residues" evidence="7">
    <location>
        <begin position="226"/>
        <end position="248"/>
    </location>
</feature>
<dbReference type="GO" id="GO:0042744">
    <property type="term" value="P:hydrogen peroxide catabolic process"/>
    <property type="evidence" value="ECO:0007669"/>
    <property type="project" value="TreeGrafter"/>
</dbReference>
<feature type="compositionally biased region" description="Polar residues" evidence="7">
    <location>
        <begin position="154"/>
        <end position="166"/>
    </location>
</feature>
<dbReference type="OrthoDB" id="3640203at2759"/>
<keyword evidence="10" id="KW-1185">Reference proteome</keyword>
<feature type="compositionally biased region" description="Polar residues" evidence="7">
    <location>
        <begin position="136"/>
        <end position="146"/>
    </location>
</feature>
<organism evidence="9 10">
    <name type="scientific">Cercospora berteroae</name>
    <dbReference type="NCBI Taxonomy" id="357750"/>
    <lineage>
        <taxon>Eukaryota</taxon>
        <taxon>Fungi</taxon>
        <taxon>Dikarya</taxon>
        <taxon>Ascomycota</taxon>
        <taxon>Pezizomycotina</taxon>
        <taxon>Dothideomycetes</taxon>
        <taxon>Dothideomycetidae</taxon>
        <taxon>Mycosphaerellales</taxon>
        <taxon>Mycosphaerellaceae</taxon>
        <taxon>Cercospora</taxon>
    </lineage>
</organism>
<dbReference type="PANTHER" id="PTHR10430">
    <property type="entry name" value="PEROXIREDOXIN"/>
    <property type="match status" value="1"/>
</dbReference>
<evidence type="ECO:0000256" key="5">
    <source>
        <dbReference type="ARBA" id="ARBA00023284"/>
    </source>
</evidence>
<dbReference type="InterPro" id="IPR013740">
    <property type="entry name" value="Redoxin"/>
</dbReference>
<evidence type="ECO:0000256" key="6">
    <source>
        <dbReference type="PIRSR" id="PIRSR637944-1"/>
    </source>
</evidence>
<name>A0A2S6CIX3_9PEZI</name>
<protein>
    <recommendedName>
        <fullName evidence="8">Thioredoxin domain-containing protein</fullName>
    </recommendedName>
</protein>
<evidence type="ECO:0000256" key="1">
    <source>
        <dbReference type="ARBA" id="ARBA00010505"/>
    </source>
</evidence>
<feature type="compositionally biased region" description="Low complexity" evidence="7">
    <location>
        <begin position="203"/>
        <end position="214"/>
    </location>
</feature>
<dbReference type="InterPro" id="IPR036249">
    <property type="entry name" value="Thioredoxin-like_sf"/>
</dbReference>
<dbReference type="EMBL" id="PNEN01000366">
    <property type="protein sequence ID" value="PPJ59661.1"/>
    <property type="molecule type" value="Genomic_DNA"/>
</dbReference>
<feature type="region of interest" description="Disordered" evidence="7">
    <location>
        <begin position="453"/>
        <end position="472"/>
    </location>
</feature>
<feature type="compositionally biased region" description="Basic and acidic residues" evidence="7">
    <location>
        <begin position="121"/>
        <end position="135"/>
    </location>
</feature>
<dbReference type="GO" id="GO:0005739">
    <property type="term" value="C:mitochondrion"/>
    <property type="evidence" value="ECO:0007669"/>
    <property type="project" value="TreeGrafter"/>
</dbReference>
<dbReference type="GO" id="GO:0008379">
    <property type="term" value="F:thioredoxin peroxidase activity"/>
    <property type="evidence" value="ECO:0007669"/>
    <property type="project" value="InterPro"/>
</dbReference>
<dbReference type="InterPro" id="IPR037944">
    <property type="entry name" value="PRX5-like"/>
</dbReference>